<proteinExistence type="predicted"/>
<gene>
    <name evidence="2" type="ORF">G8759_10315</name>
</gene>
<evidence type="ECO:0000313" key="3">
    <source>
        <dbReference type="Proteomes" id="UP000501802"/>
    </source>
</evidence>
<dbReference type="SUPFAM" id="SSF52129">
    <property type="entry name" value="Caspase-like"/>
    <property type="match status" value="1"/>
</dbReference>
<protein>
    <recommendedName>
        <fullName evidence="1">Peptidase C14 caspase domain-containing protein</fullName>
    </recommendedName>
</protein>
<dbReference type="Proteomes" id="UP000501802">
    <property type="component" value="Chromosome"/>
</dbReference>
<dbReference type="Pfam" id="PF00656">
    <property type="entry name" value="Peptidase_C14"/>
    <property type="match status" value="1"/>
</dbReference>
<dbReference type="KEGG" id="spib:G8759_10315"/>
<dbReference type="GO" id="GO:0006508">
    <property type="term" value="P:proteolysis"/>
    <property type="evidence" value="ECO:0007669"/>
    <property type="project" value="InterPro"/>
</dbReference>
<dbReference type="GO" id="GO:0004197">
    <property type="term" value="F:cysteine-type endopeptidase activity"/>
    <property type="evidence" value="ECO:0007669"/>
    <property type="project" value="InterPro"/>
</dbReference>
<dbReference type="AlphaFoldDB" id="A0A6G9AKJ6"/>
<organism evidence="2 3">
    <name type="scientific">Spirosoma aureum</name>
    <dbReference type="NCBI Taxonomy" id="2692134"/>
    <lineage>
        <taxon>Bacteria</taxon>
        <taxon>Pseudomonadati</taxon>
        <taxon>Bacteroidota</taxon>
        <taxon>Cytophagia</taxon>
        <taxon>Cytophagales</taxon>
        <taxon>Cytophagaceae</taxon>
        <taxon>Spirosoma</taxon>
    </lineage>
</organism>
<reference evidence="2 3" key="1">
    <citation type="submission" date="2020-03" db="EMBL/GenBank/DDBJ databases">
        <authorList>
            <person name="Kim M.K."/>
        </authorList>
    </citation>
    <scope>NUCLEOTIDE SEQUENCE [LARGE SCALE GENOMIC DNA]</scope>
    <source>
        <strain evidence="2 3">BT328</strain>
    </source>
</reference>
<name>A0A6G9AKJ6_9BACT</name>
<dbReference type="Gene3D" id="3.40.50.1460">
    <property type="match status" value="1"/>
</dbReference>
<evidence type="ECO:0000313" key="2">
    <source>
        <dbReference type="EMBL" id="QIP12991.1"/>
    </source>
</evidence>
<dbReference type="EMBL" id="CP050063">
    <property type="protein sequence ID" value="QIP12991.1"/>
    <property type="molecule type" value="Genomic_DNA"/>
</dbReference>
<dbReference type="RefSeq" id="WP_167207635.1">
    <property type="nucleotide sequence ID" value="NZ_CP050063.1"/>
</dbReference>
<feature type="domain" description="Peptidase C14 caspase" evidence="1">
    <location>
        <begin position="15"/>
        <end position="254"/>
    </location>
</feature>
<dbReference type="InterPro" id="IPR029030">
    <property type="entry name" value="Caspase-like_dom_sf"/>
</dbReference>
<accession>A0A6G9AKJ6</accession>
<dbReference type="InterPro" id="IPR011600">
    <property type="entry name" value="Pept_C14_caspase"/>
</dbReference>
<evidence type="ECO:0000259" key="1">
    <source>
        <dbReference type="Pfam" id="PF00656"/>
    </source>
</evidence>
<sequence length="501" mass="57158">MDITNIGQVIIKDTIAIIIAIESYRFSEITSVKYALKDAEDFQNVLISSLGVKEENIHIRVDSLASNTALNDEIQYLIRNLTETDRFIFYYAGHGFYEAGHGNRLTAWDSSIQNLTDTTLSLNELVLAPLSKSKCKQSLIFLDACAKELKDKLTSRESIGELSSRGLEKYVKDIPYHAIYYACSPTEKSYSDDTLQNGIWSYFLFQGLSGRNRSALINGQLTDTSLRDYLKSSVQDFIATKTNIKYSQTPYATINTSNSFVIFEYNEEVSNPNEAIADEYVDLKLLSKDITLVDESLMLVEKAPGFKRSHYPPDGNSSSAKIFVISVFQTFILEELQAIYLKIKDVLNLRRKGIIKNIDRITLGEGEIITDYFVYRISIQQSNNYIKYAFIKRQLSLKAPKESLPFNFDYIFPVALKVAYFPVQYNENSFESLVSEFEDSVEEKKGSLVEDDIKETIKYTTNDKIVYEFFIKESRLKISIEGHSKIVDTISIIEQFINSLT</sequence>
<keyword evidence="3" id="KW-1185">Reference proteome</keyword>